<keyword evidence="4" id="KW-1185">Reference proteome</keyword>
<proteinExistence type="predicted"/>
<reference evidence="2" key="2">
    <citation type="submission" date="2019-06" db="EMBL/GenBank/DDBJ databases">
        <title>Genomics analysis of Aphanomyces spp. identifies a new class of oomycete effector associated with host adaptation.</title>
        <authorList>
            <person name="Gaulin E."/>
        </authorList>
    </citation>
    <scope>NUCLEOTIDE SEQUENCE</scope>
    <source>
        <strain evidence="2">CBS 578.67</strain>
    </source>
</reference>
<evidence type="ECO:0000313" key="2">
    <source>
        <dbReference type="EMBL" id="KAF0683932.1"/>
    </source>
</evidence>
<sequence>MVDTSSLGVISFPFTPPPRIRVPPSPSAAMAEILDIMTHALRDAEVALAKHNSQPTTEEDVVEDIYAFRMQCQVANAIMADTMVHRRLLQSPTILEHAFASSVEADTTDVELAAFYRDMQGHFKQADDIEARFECLPSRWNSGSHRGDPDPSELRPSQWVDADMEFEEDDEDNDYCA</sequence>
<name>A0A485LPA8_9STRA</name>
<feature type="compositionally biased region" description="Acidic residues" evidence="1">
    <location>
        <begin position="162"/>
        <end position="177"/>
    </location>
</feature>
<gene>
    <name evidence="3" type="primary">Aste57867_24013</name>
    <name evidence="2" type="ORF">As57867_023940</name>
    <name evidence="3" type="ORF">ASTE57867_24013</name>
</gene>
<protein>
    <submittedName>
        <fullName evidence="3">Aste57867_24013 protein</fullName>
    </submittedName>
</protein>
<dbReference type="EMBL" id="CAADRA010007364">
    <property type="protein sequence ID" value="VFU00656.1"/>
    <property type="molecule type" value="Genomic_DNA"/>
</dbReference>
<evidence type="ECO:0000313" key="3">
    <source>
        <dbReference type="EMBL" id="VFU00656.1"/>
    </source>
</evidence>
<organism evidence="3 4">
    <name type="scientific">Aphanomyces stellatus</name>
    <dbReference type="NCBI Taxonomy" id="120398"/>
    <lineage>
        <taxon>Eukaryota</taxon>
        <taxon>Sar</taxon>
        <taxon>Stramenopiles</taxon>
        <taxon>Oomycota</taxon>
        <taxon>Saprolegniomycetes</taxon>
        <taxon>Saprolegniales</taxon>
        <taxon>Verrucalvaceae</taxon>
        <taxon>Aphanomyces</taxon>
    </lineage>
</organism>
<reference evidence="3 4" key="1">
    <citation type="submission" date="2019-03" db="EMBL/GenBank/DDBJ databases">
        <authorList>
            <person name="Gaulin E."/>
            <person name="Dumas B."/>
        </authorList>
    </citation>
    <scope>NUCLEOTIDE SEQUENCE [LARGE SCALE GENOMIC DNA]</scope>
    <source>
        <strain evidence="3">CBS 568.67</strain>
    </source>
</reference>
<evidence type="ECO:0000313" key="4">
    <source>
        <dbReference type="Proteomes" id="UP000332933"/>
    </source>
</evidence>
<accession>A0A485LPA8</accession>
<dbReference type="EMBL" id="VJMH01007338">
    <property type="protein sequence ID" value="KAF0683932.1"/>
    <property type="molecule type" value="Genomic_DNA"/>
</dbReference>
<dbReference type="Proteomes" id="UP000332933">
    <property type="component" value="Unassembled WGS sequence"/>
</dbReference>
<dbReference type="AlphaFoldDB" id="A0A485LPA8"/>
<evidence type="ECO:0000256" key="1">
    <source>
        <dbReference type="SAM" id="MobiDB-lite"/>
    </source>
</evidence>
<feature type="region of interest" description="Disordered" evidence="1">
    <location>
        <begin position="140"/>
        <end position="177"/>
    </location>
</feature>
<dbReference type="OrthoDB" id="62119at2759"/>